<feature type="chain" id="PRO_5015159794" evidence="10">
    <location>
        <begin position="23"/>
        <end position="853"/>
    </location>
</feature>
<dbReference type="Gene3D" id="2.60.40.3110">
    <property type="match status" value="1"/>
</dbReference>
<gene>
    <name evidence="12" type="ORF">C7G83_05085</name>
</gene>
<proteinExistence type="inferred from homology"/>
<dbReference type="Pfam" id="PF13954">
    <property type="entry name" value="PapC_N"/>
    <property type="match status" value="1"/>
</dbReference>
<dbReference type="Gene3D" id="3.10.20.410">
    <property type="match status" value="1"/>
</dbReference>
<evidence type="ECO:0000256" key="3">
    <source>
        <dbReference type="ARBA" id="ARBA00022448"/>
    </source>
</evidence>
<dbReference type="InterPro" id="IPR042186">
    <property type="entry name" value="FimD_plug_dom"/>
</dbReference>
<keyword evidence="5 9" id="KW-0812">Transmembrane</keyword>
<name>A0A2P8VNG1_9ENTR</name>
<dbReference type="GO" id="GO:0009297">
    <property type="term" value="P:pilus assembly"/>
    <property type="evidence" value="ECO:0007669"/>
    <property type="project" value="InterPro"/>
</dbReference>
<dbReference type="InterPro" id="IPR000015">
    <property type="entry name" value="Fimb_usher"/>
</dbReference>
<evidence type="ECO:0000313" key="13">
    <source>
        <dbReference type="Proteomes" id="UP000240212"/>
    </source>
</evidence>
<dbReference type="Pfam" id="PF00577">
    <property type="entry name" value="Usher"/>
    <property type="match status" value="1"/>
</dbReference>
<evidence type="ECO:0000256" key="6">
    <source>
        <dbReference type="ARBA" id="ARBA00022729"/>
    </source>
</evidence>
<accession>A0A2P8VNG1</accession>
<dbReference type="GO" id="GO:0009279">
    <property type="term" value="C:cell outer membrane"/>
    <property type="evidence" value="ECO:0007669"/>
    <property type="project" value="UniProtKB-SubCell"/>
</dbReference>
<comment type="similarity">
    <text evidence="2 9">Belongs to the fimbrial export usher family.</text>
</comment>
<dbReference type="EMBL" id="PYEP01000002">
    <property type="protein sequence ID" value="PSN09106.1"/>
    <property type="molecule type" value="Genomic_DNA"/>
</dbReference>
<sequence length="853" mass="92718">MPSRRFACTVFYSFLLIQRGWAAPVQVDANKTPASAPSDVEYNAGFVHGTGIDVSQYEKGNVIAPGTHTVTVIVNRENRGLHDINFIAQGDSQSGTACFTRDDLAALGIKLTAQKKPGVNQDKGDVCHPLEQHIPQAKVVYNDGDFELNITVPQANTIALPRGYIDPKRWETGETAGFVDYNANLYDASSDANEESYSGNVALLLGFNAGEWRVRKRLNSSWIKGDDMRTDSLLGYVERDITAMRSRITLGDTNTSGELFDSYVLRGAQLQSDDRMLPEGLRNYAPVIKGIAETNARVTVTQHGQKVYETVVPPGPFTLDDIGAMGYGGDMEMTITEADGRQRVQTIPFSAPPMLLHEGVSRFSASIGELHDDTVRDKAKILQGVYYYGLGNNYTVYAGTQIAEHYKSAAVGNSINTPVGGLSFDITHAESDLNDGKTASGNSFSVGYTKYLDETDTNMTLAAYRYSSDGFYTFRDATLARRGSNDDDDDVAIDYRTKQRFTANLSQQLWANSSLSLSASLYDYWDDRETGKQYSVTFNKSQRYFSWSVTAMRTDDGEGEYDDSIMLGLNVPIGDSQTSHPLFNSIYTTASHDSDGRDTFQLNANGTQGEQSELTYGIGTAASGTHGSDGQETISGNMNYRTPVGQIGMTASANNTSSRQISLSANGSLVAHRGGLTPGAQLGDYPFAIIHAEGAQGARVINGYGTQIDGNGYAIMPSLTPYRENTVMVDTKGLPADVDVMENQKVVVPRLGAAIDVEMKTMVGKPIIIIARNSHNQFLPIGTMLVDDKNVAQSVIGQGGMAFIRGWNPLSSSLYAVLNAGKTRCRLVNSSTRPSLLSAENSTIEQREMTCIQ</sequence>
<dbReference type="PROSITE" id="PS01151">
    <property type="entry name" value="FIMBRIAL_USHER"/>
    <property type="match status" value="1"/>
</dbReference>
<comment type="caution">
    <text evidence="12">The sequence shown here is derived from an EMBL/GenBank/DDBJ whole genome shotgun (WGS) entry which is preliminary data.</text>
</comment>
<evidence type="ECO:0000259" key="11">
    <source>
        <dbReference type="Pfam" id="PF13954"/>
    </source>
</evidence>
<dbReference type="OrthoDB" id="6554712at2"/>
<dbReference type="AlphaFoldDB" id="A0A2P8VNG1"/>
<reference evidence="12 13" key="1">
    <citation type="submission" date="2018-03" db="EMBL/GenBank/DDBJ databases">
        <title>Draft genome sequence of the first documented clinical Siccibacter turicensis isolate in Austria.</title>
        <authorList>
            <person name="Lepuschitz S."/>
            <person name="Pekard-Amenitsch S."/>
            <person name="Haunold R."/>
            <person name="Schill S."/>
            <person name="Mach R."/>
            <person name="Allerberger F."/>
            <person name="Ruppitsch W."/>
            <person name="Forsythe S.J."/>
        </authorList>
    </citation>
    <scope>NUCLEOTIDE SEQUENCE [LARGE SCALE GENOMIC DNA]</scope>
    <source>
        <strain evidence="12 13">6100069499-17</strain>
    </source>
</reference>
<keyword evidence="4" id="KW-1134">Transmembrane beta strand</keyword>
<keyword evidence="3 9" id="KW-0813">Transport</keyword>
<dbReference type="PANTHER" id="PTHR30451:SF20">
    <property type="entry name" value="FIMBRIAE USHER"/>
    <property type="match status" value="1"/>
</dbReference>
<evidence type="ECO:0000256" key="4">
    <source>
        <dbReference type="ARBA" id="ARBA00022452"/>
    </source>
</evidence>
<keyword evidence="9" id="KW-1029">Fimbrium biogenesis</keyword>
<evidence type="ECO:0000256" key="2">
    <source>
        <dbReference type="ARBA" id="ARBA00008064"/>
    </source>
</evidence>
<comment type="subcellular location">
    <subcellularLocation>
        <location evidence="1 9">Cell outer membrane</location>
        <topology evidence="1 9">Multi-pass membrane protein</topology>
    </subcellularLocation>
</comment>
<dbReference type="PANTHER" id="PTHR30451">
    <property type="entry name" value="OUTER MEMBRANE USHER PROTEIN"/>
    <property type="match status" value="1"/>
</dbReference>
<protein>
    <submittedName>
        <fullName evidence="12">Fimbrial biogenesis outer membrane usher protein</fullName>
    </submittedName>
</protein>
<evidence type="ECO:0000256" key="7">
    <source>
        <dbReference type="ARBA" id="ARBA00023136"/>
    </source>
</evidence>
<dbReference type="InterPro" id="IPR043142">
    <property type="entry name" value="PapC-like_C_sf"/>
</dbReference>
<organism evidence="12 13">
    <name type="scientific">Siccibacter turicensis</name>
    <dbReference type="NCBI Taxonomy" id="357233"/>
    <lineage>
        <taxon>Bacteria</taxon>
        <taxon>Pseudomonadati</taxon>
        <taxon>Pseudomonadota</taxon>
        <taxon>Gammaproteobacteria</taxon>
        <taxon>Enterobacterales</taxon>
        <taxon>Enterobacteriaceae</taxon>
        <taxon>Siccibacter</taxon>
    </lineage>
</organism>
<dbReference type="Gene3D" id="2.60.40.2070">
    <property type="match status" value="1"/>
</dbReference>
<evidence type="ECO:0000256" key="5">
    <source>
        <dbReference type="ARBA" id="ARBA00022692"/>
    </source>
</evidence>
<dbReference type="InterPro" id="IPR037224">
    <property type="entry name" value="PapC_N_sf"/>
</dbReference>
<evidence type="ECO:0000256" key="10">
    <source>
        <dbReference type="SAM" id="SignalP"/>
    </source>
</evidence>
<dbReference type="Proteomes" id="UP000240212">
    <property type="component" value="Unassembled WGS sequence"/>
</dbReference>
<dbReference type="STRING" id="1388748.GCA_000463155_03184"/>
<dbReference type="GO" id="GO:0015473">
    <property type="term" value="F:fimbrial usher porin activity"/>
    <property type="evidence" value="ECO:0007669"/>
    <property type="project" value="InterPro"/>
</dbReference>
<evidence type="ECO:0000256" key="1">
    <source>
        <dbReference type="ARBA" id="ARBA00004571"/>
    </source>
</evidence>
<evidence type="ECO:0000313" key="12">
    <source>
        <dbReference type="EMBL" id="PSN09106.1"/>
    </source>
</evidence>
<dbReference type="InterPro" id="IPR018030">
    <property type="entry name" value="Fimbrial_membr_usher_CS"/>
</dbReference>
<dbReference type="InterPro" id="IPR025885">
    <property type="entry name" value="PapC_N"/>
</dbReference>
<feature type="signal peptide" evidence="10">
    <location>
        <begin position="1"/>
        <end position="22"/>
    </location>
</feature>
<keyword evidence="6 10" id="KW-0732">Signal</keyword>
<dbReference type="Gene3D" id="2.60.40.2610">
    <property type="entry name" value="Outer membrane usher protein FimD, plug domain"/>
    <property type="match status" value="1"/>
</dbReference>
<dbReference type="SUPFAM" id="SSF141729">
    <property type="entry name" value="FimD N-terminal domain-like"/>
    <property type="match status" value="1"/>
</dbReference>
<feature type="domain" description="PapC N-terminal" evidence="11">
    <location>
        <begin position="42"/>
        <end position="184"/>
    </location>
</feature>
<evidence type="ECO:0000256" key="9">
    <source>
        <dbReference type="RuleBase" id="RU003884"/>
    </source>
</evidence>
<keyword evidence="7 9" id="KW-0472">Membrane</keyword>
<evidence type="ECO:0000256" key="8">
    <source>
        <dbReference type="ARBA" id="ARBA00023237"/>
    </source>
</evidence>
<keyword evidence="8 9" id="KW-0998">Cell outer membrane</keyword>
<keyword evidence="13" id="KW-1185">Reference proteome</keyword>